<feature type="domain" description="HTH LytTR-type" evidence="3">
    <location>
        <begin position="164"/>
        <end position="272"/>
    </location>
</feature>
<feature type="modified residue" description="4-aspartylphosphate" evidence="1">
    <location>
        <position position="71"/>
    </location>
</feature>
<dbReference type="SMART" id="SM00448">
    <property type="entry name" value="REC"/>
    <property type="match status" value="1"/>
</dbReference>
<dbReference type="Pfam" id="PF00072">
    <property type="entry name" value="Response_reg"/>
    <property type="match status" value="1"/>
</dbReference>
<feature type="domain" description="Response regulatory" evidence="2">
    <location>
        <begin position="18"/>
        <end position="131"/>
    </location>
</feature>
<dbReference type="AlphaFoldDB" id="A0A1T5KJP6"/>
<dbReference type="Pfam" id="PF04397">
    <property type="entry name" value="LytTR"/>
    <property type="match status" value="1"/>
</dbReference>
<organism evidence="4 5">
    <name type="scientific">Ohtaekwangia koreensis</name>
    <dbReference type="NCBI Taxonomy" id="688867"/>
    <lineage>
        <taxon>Bacteria</taxon>
        <taxon>Pseudomonadati</taxon>
        <taxon>Bacteroidota</taxon>
        <taxon>Cytophagia</taxon>
        <taxon>Cytophagales</taxon>
        <taxon>Fulvivirgaceae</taxon>
        <taxon>Ohtaekwangia</taxon>
    </lineage>
</organism>
<evidence type="ECO:0000256" key="1">
    <source>
        <dbReference type="PROSITE-ProRule" id="PRU00169"/>
    </source>
</evidence>
<keyword evidence="5" id="KW-1185">Reference proteome</keyword>
<evidence type="ECO:0000313" key="5">
    <source>
        <dbReference type="Proteomes" id="UP000190961"/>
    </source>
</evidence>
<dbReference type="GO" id="GO:0003677">
    <property type="term" value="F:DNA binding"/>
    <property type="evidence" value="ECO:0007669"/>
    <property type="project" value="InterPro"/>
</dbReference>
<dbReference type="SUPFAM" id="SSF52172">
    <property type="entry name" value="CheY-like"/>
    <property type="match status" value="1"/>
</dbReference>
<dbReference type="InterPro" id="IPR001789">
    <property type="entry name" value="Sig_transdc_resp-reg_receiver"/>
</dbReference>
<accession>A0A1T5KJP6</accession>
<dbReference type="GO" id="GO:0000156">
    <property type="term" value="F:phosphorelay response regulator activity"/>
    <property type="evidence" value="ECO:0007669"/>
    <property type="project" value="InterPro"/>
</dbReference>
<evidence type="ECO:0000259" key="3">
    <source>
        <dbReference type="PROSITE" id="PS50930"/>
    </source>
</evidence>
<protein>
    <submittedName>
        <fullName evidence="4">Two component transcriptional regulator, LytTR family</fullName>
    </submittedName>
</protein>
<dbReference type="Proteomes" id="UP000190961">
    <property type="component" value="Unassembled WGS sequence"/>
</dbReference>
<dbReference type="STRING" id="688867.SAMN05660236_2277"/>
<gene>
    <name evidence="4" type="ORF">SAMN05660236_2277</name>
</gene>
<sequence length="272" mass="31556">MNSLLKYPSSRLTTHEMEACIIEDEVEAAERLTRLIKDCDPSIKVVQRMDSVQDVVSYFSTGKQPDIVFMDIQLADGKSFEIFDKIQIESPIIFTTAYDQYTLQAFKQYSIDYLLKPIQPAELHSAMEKLRKVYQPNRPELTESDIRTLKEIVGSANSKFKQRLLIKSGNKLQYKPIDTVAYFFADGKNAYLVGKSDGKKALIDHTLEELEEMLNPDHFFRISRKYIVNFDAVHELKGLISVKLEVRLHQPCEHALVVSRERVHELKRWLDR</sequence>
<dbReference type="Gene3D" id="3.40.50.2300">
    <property type="match status" value="1"/>
</dbReference>
<proteinExistence type="predicted"/>
<dbReference type="FunFam" id="3.40.50.2300:FF:000361">
    <property type="entry name" value="Two-component system response regulator"/>
    <property type="match status" value="1"/>
</dbReference>
<dbReference type="InterPro" id="IPR011006">
    <property type="entry name" value="CheY-like_superfamily"/>
</dbReference>
<dbReference type="PROSITE" id="PS50930">
    <property type="entry name" value="HTH_LYTTR"/>
    <property type="match status" value="1"/>
</dbReference>
<dbReference type="PANTHER" id="PTHR37299:SF1">
    <property type="entry name" value="STAGE 0 SPORULATION PROTEIN A HOMOLOG"/>
    <property type="match status" value="1"/>
</dbReference>
<dbReference type="InterPro" id="IPR046947">
    <property type="entry name" value="LytR-like"/>
</dbReference>
<dbReference type="PROSITE" id="PS50110">
    <property type="entry name" value="RESPONSE_REGULATORY"/>
    <property type="match status" value="1"/>
</dbReference>
<reference evidence="4 5" key="1">
    <citation type="submission" date="2017-02" db="EMBL/GenBank/DDBJ databases">
        <authorList>
            <person name="Peterson S.W."/>
        </authorList>
    </citation>
    <scope>NUCLEOTIDE SEQUENCE [LARGE SCALE GENOMIC DNA]</scope>
    <source>
        <strain evidence="4 5">DSM 25262</strain>
    </source>
</reference>
<dbReference type="PANTHER" id="PTHR37299">
    <property type="entry name" value="TRANSCRIPTIONAL REGULATOR-RELATED"/>
    <property type="match status" value="1"/>
</dbReference>
<evidence type="ECO:0000259" key="2">
    <source>
        <dbReference type="PROSITE" id="PS50110"/>
    </source>
</evidence>
<keyword evidence="1" id="KW-0597">Phosphoprotein</keyword>
<dbReference type="EMBL" id="FUZU01000001">
    <property type="protein sequence ID" value="SKC63956.1"/>
    <property type="molecule type" value="Genomic_DNA"/>
</dbReference>
<evidence type="ECO:0000313" key="4">
    <source>
        <dbReference type="EMBL" id="SKC63956.1"/>
    </source>
</evidence>
<dbReference type="SMART" id="SM00850">
    <property type="entry name" value="LytTR"/>
    <property type="match status" value="1"/>
</dbReference>
<dbReference type="Gene3D" id="2.40.50.1020">
    <property type="entry name" value="LytTr DNA-binding domain"/>
    <property type="match status" value="1"/>
</dbReference>
<name>A0A1T5KJP6_9BACT</name>
<dbReference type="InterPro" id="IPR007492">
    <property type="entry name" value="LytTR_DNA-bd_dom"/>
</dbReference>